<comment type="caution">
    <text evidence="2">The sequence shown here is derived from an EMBL/GenBank/DDBJ whole genome shotgun (WGS) entry which is preliminary data.</text>
</comment>
<dbReference type="CDD" id="cd18186">
    <property type="entry name" value="BTB_POZ_ZBTB_KLHL-like"/>
    <property type="match status" value="1"/>
</dbReference>
<organism evidence="2 3">
    <name type="scientific">Mycena albidolilacea</name>
    <dbReference type="NCBI Taxonomy" id="1033008"/>
    <lineage>
        <taxon>Eukaryota</taxon>
        <taxon>Fungi</taxon>
        <taxon>Dikarya</taxon>
        <taxon>Basidiomycota</taxon>
        <taxon>Agaricomycotina</taxon>
        <taxon>Agaricomycetes</taxon>
        <taxon>Agaricomycetidae</taxon>
        <taxon>Agaricales</taxon>
        <taxon>Marasmiineae</taxon>
        <taxon>Mycenaceae</taxon>
        <taxon>Mycena</taxon>
    </lineage>
</organism>
<feature type="domain" description="BTB" evidence="1">
    <location>
        <begin position="20"/>
        <end position="97"/>
    </location>
</feature>
<dbReference type="Gene3D" id="3.30.710.10">
    <property type="entry name" value="Potassium Channel Kv1.1, Chain A"/>
    <property type="match status" value="1"/>
</dbReference>
<evidence type="ECO:0000313" key="3">
    <source>
        <dbReference type="Proteomes" id="UP001218218"/>
    </source>
</evidence>
<dbReference type="AlphaFoldDB" id="A0AAD7EV32"/>
<evidence type="ECO:0000259" key="1">
    <source>
        <dbReference type="PROSITE" id="PS50097"/>
    </source>
</evidence>
<sequence length="330" mass="35788">MAVPVDSSAGLTRVEDLWFSDGSLVVRAENSIFRVSGAVLAARSSVFQDMLAFPQPGSAGSEVENLDGVPIVELHDLAAETESFLRSIFDSSFFMPPPASPALSDILAIVRLSHKYDISYLHCRALNHLSTTYPTELPVFLEHLNNFPAGFESLKSSADAHLRVLGVIHEVNALWLLPAAYARASKYLPKKLFSAPSWSTLPDTIKHNLYIAHAHQARHIAAIVRAVGGDASDTAACTAPQTCPAEILSVVVALLEQVGQVDMEFNFFDVKDIFLPSVWDGLGAPMCNGCMDHRAAQVEASMQRVWDALPGHLGLPPWEELRSMQGAAMG</sequence>
<dbReference type="Proteomes" id="UP001218218">
    <property type="component" value="Unassembled WGS sequence"/>
</dbReference>
<protein>
    <recommendedName>
        <fullName evidence="1">BTB domain-containing protein</fullName>
    </recommendedName>
</protein>
<gene>
    <name evidence="2" type="ORF">DFH08DRAFT_742433</name>
</gene>
<dbReference type="SUPFAM" id="SSF54695">
    <property type="entry name" value="POZ domain"/>
    <property type="match status" value="1"/>
</dbReference>
<reference evidence="2" key="1">
    <citation type="submission" date="2023-03" db="EMBL/GenBank/DDBJ databases">
        <title>Massive genome expansion in bonnet fungi (Mycena s.s.) driven by repeated elements and novel gene families across ecological guilds.</title>
        <authorList>
            <consortium name="Lawrence Berkeley National Laboratory"/>
            <person name="Harder C.B."/>
            <person name="Miyauchi S."/>
            <person name="Viragh M."/>
            <person name="Kuo A."/>
            <person name="Thoen E."/>
            <person name="Andreopoulos B."/>
            <person name="Lu D."/>
            <person name="Skrede I."/>
            <person name="Drula E."/>
            <person name="Henrissat B."/>
            <person name="Morin E."/>
            <person name="Kohler A."/>
            <person name="Barry K."/>
            <person name="LaButti K."/>
            <person name="Morin E."/>
            <person name="Salamov A."/>
            <person name="Lipzen A."/>
            <person name="Mereny Z."/>
            <person name="Hegedus B."/>
            <person name="Baldrian P."/>
            <person name="Stursova M."/>
            <person name="Weitz H."/>
            <person name="Taylor A."/>
            <person name="Grigoriev I.V."/>
            <person name="Nagy L.G."/>
            <person name="Martin F."/>
            <person name="Kauserud H."/>
        </authorList>
    </citation>
    <scope>NUCLEOTIDE SEQUENCE</scope>
    <source>
        <strain evidence="2">CBHHK002</strain>
    </source>
</reference>
<keyword evidence="3" id="KW-1185">Reference proteome</keyword>
<dbReference type="InterPro" id="IPR000210">
    <property type="entry name" value="BTB/POZ_dom"/>
</dbReference>
<name>A0AAD7EV32_9AGAR</name>
<evidence type="ECO:0000313" key="2">
    <source>
        <dbReference type="EMBL" id="KAJ7350023.1"/>
    </source>
</evidence>
<accession>A0AAD7EV32</accession>
<dbReference type="InterPro" id="IPR011333">
    <property type="entry name" value="SKP1/BTB/POZ_sf"/>
</dbReference>
<dbReference type="EMBL" id="JARIHO010000015">
    <property type="protein sequence ID" value="KAJ7350023.1"/>
    <property type="molecule type" value="Genomic_DNA"/>
</dbReference>
<dbReference type="PROSITE" id="PS50097">
    <property type="entry name" value="BTB"/>
    <property type="match status" value="1"/>
</dbReference>
<dbReference type="Pfam" id="PF00651">
    <property type="entry name" value="BTB"/>
    <property type="match status" value="1"/>
</dbReference>
<proteinExistence type="predicted"/>